<dbReference type="Pfam" id="PF19912">
    <property type="entry name" value="DUF6385"/>
    <property type="match status" value="1"/>
</dbReference>
<dbReference type="EMBL" id="CP019698">
    <property type="protein sequence ID" value="AQS59883.1"/>
    <property type="molecule type" value="Genomic_DNA"/>
</dbReference>
<dbReference type="Proteomes" id="UP000189464">
    <property type="component" value="Chromosome"/>
</dbReference>
<evidence type="ECO:0000259" key="1">
    <source>
        <dbReference type="Pfam" id="PF19912"/>
    </source>
</evidence>
<dbReference type="OrthoDB" id="1808778at2"/>
<keyword evidence="3" id="KW-1185">Reference proteome</keyword>
<dbReference type="AlphaFoldDB" id="A0A1S6IYN1"/>
<proteinExistence type="predicted"/>
<evidence type="ECO:0000313" key="3">
    <source>
        <dbReference type="Proteomes" id="UP000189464"/>
    </source>
</evidence>
<dbReference type="KEGG" id="dfg:B0537_12815"/>
<sequence>MSIYNFPVQQDTFVYNNNAAKPQCRSQYLPVGKISDSFFRNTYFISYIFFDLKGIEDKEVVTSAALRLNLFSPPFVGTPPEAVVIQMLAEPFRDCQTNFLNRPTIIPKMKKIVPIRVGCQKVELNITNFVKCWLYGGIINHGLALLPISNCSNGVLFFHGKNCHDKRKQPLLTVKTLSHDIPNTINKLNLEEVHPVAKQDSYSSAVEIWDYSTYSLIVKNIGHKNILVKLQCSPDNKNFIDEEPEIELYPGMSQVMVSNFFTRYVRLKFRLPSQETGQGLVKIWLQGRQ</sequence>
<protein>
    <recommendedName>
        <fullName evidence="1">DUF6385 domain-containing protein</fullName>
    </recommendedName>
</protein>
<dbReference type="InterPro" id="IPR045965">
    <property type="entry name" value="DUF6385"/>
</dbReference>
<organism evidence="2 3">
    <name type="scientific">Desulforamulus ferrireducens</name>
    <dbReference type="NCBI Taxonomy" id="1833852"/>
    <lineage>
        <taxon>Bacteria</taxon>
        <taxon>Bacillati</taxon>
        <taxon>Bacillota</taxon>
        <taxon>Clostridia</taxon>
        <taxon>Eubacteriales</taxon>
        <taxon>Peptococcaceae</taxon>
        <taxon>Desulforamulus</taxon>
    </lineage>
</organism>
<dbReference type="RefSeq" id="WP_077714925.1">
    <property type="nucleotide sequence ID" value="NZ_CP019698.1"/>
</dbReference>
<dbReference type="STRING" id="1833852.B0537_12815"/>
<accession>A0A1S6IYN1</accession>
<name>A0A1S6IYN1_9FIRM</name>
<reference evidence="2 3" key="1">
    <citation type="journal article" date="2016" name="Int. J. Syst. Evol. Microbiol.">
        <title>Desulfotomaculum ferrireducens sp. nov., a moderately thermophilic sulfate-reducing and dissimilatory Fe(III)-reducing bacterium isolated from compost.</title>
        <authorList>
            <person name="Yang G."/>
            <person name="Guo J."/>
            <person name="Zhuang L."/>
            <person name="Yuan Y."/>
            <person name="Zhou S."/>
        </authorList>
    </citation>
    <scope>NUCLEOTIDE SEQUENCE [LARGE SCALE GENOMIC DNA]</scope>
    <source>
        <strain evidence="2 3">GSS09</strain>
    </source>
</reference>
<evidence type="ECO:0000313" key="2">
    <source>
        <dbReference type="EMBL" id="AQS59883.1"/>
    </source>
</evidence>
<dbReference type="NCBIfam" id="NF033679">
    <property type="entry name" value="DNRLRE_dom"/>
    <property type="match status" value="1"/>
</dbReference>
<feature type="domain" description="DUF6385" evidence="1">
    <location>
        <begin position="210"/>
        <end position="288"/>
    </location>
</feature>
<gene>
    <name evidence="2" type="ORF">B0537_12815</name>
</gene>